<dbReference type="SMART" id="SM00185">
    <property type="entry name" value="ARM"/>
    <property type="match status" value="2"/>
</dbReference>
<dbReference type="Proteomes" id="UP001152795">
    <property type="component" value="Unassembled WGS sequence"/>
</dbReference>
<proteinExistence type="inferred from homology"/>
<evidence type="ECO:0000256" key="3">
    <source>
        <dbReference type="ARBA" id="ARBA00022927"/>
    </source>
</evidence>
<name>A0A7D9M3D7_PARCT</name>
<dbReference type="Gene3D" id="1.25.10.10">
    <property type="entry name" value="Leucine-rich Repeat Variant"/>
    <property type="match status" value="1"/>
</dbReference>
<dbReference type="InterPro" id="IPR011989">
    <property type="entry name" value="ARM-like"/>
</dbReference>
<protein>
    <submittedName>
        <fullName evidence="4">Importin subunit alpha-4, partial</fullName>
    </submittedName>
</protein>
<dbReference type="SUPFAM" id="SSF48371">
    <property type="entry name" value="ARM repeat"/>
    <property type="match status" value="1"/>
</dbReference>
<gene>
    <name evidence="4" type="ORF">PACLA_8A026887</name>
</gene>
<dbReference type="Pfam" id="PF00514">
    <property type="entry name" value="Arm"/>
    <property type="match status" value="2"/>
</dbReference>
<feature type="non-terminal residue" evidence="4">
    <location>
        <position position="92"/>
    </location>
</feature>
<feature type="non-terminal residue" evidence="4">
    <location>
        <position position="1"/>
    </location>
</feature>
<comment type="similarity">
    <text evidence="1">Belongs to the importin alpha family.</text>
</comment>
<evidence type="ECO:0000313" key="4">
    <source>
        <dbReference type="EMBL" id="CAB4042962.1"/>
    </source>
</evidence>
<evidence type="ECO:0000256" key="1">
    <source>
        <dbReference type="ARBA" id="ARBA00010394"/>
    </source>
</evidence>
<dbReference type="OrthoDB" id="29145at2759"/>
<keyword evidence="3" id="KW-0653">Protein transport</keyword>
<keyword evidence="5" id="KW-1185">Reference proteome</keyword>
<dbReference type="AlphaFoldDB" id="A0A7D9M3D7"/>
<dbReference type="GO" id="GO:0015031">
    <property type="term" value="P:protein transport"/>
    <property type="evidence" value="ECO:0007669"/>
    <property type="project" value="UniProtKB-KW"/>
</dbReference>
<organism evidence="4 5">
    <name type="scientific">Paramuricea clavata</name>
    <name type="common">Red gorgonian</name>
    <name type="synonym">Violescent sea-whip</name>
    <dbReference type="NCBI Taxonomy" id="317549"/>
    <lineage>
        <taxon>Eukaryota</taxon>
        <taxon>Metazoa</taxon>
        <taxon>Cnidaria</taxon>
        <taxon>Anthozoa</taxon>
        <taxon>Octocorallia</taxon>
        <taxon>Malacalcyonacea</taxon>
        <taxon>Plexauridae</taxon>
        <taxon>Paramuricea</taxon>
    </lineage>
</organism>
<sequence>DGPQLRDFVIQHGVVAPLLQFVNPSVPLTFLRNVTWVIVNLCRNKNPAPPMKTIQEVLPALALLIRHTDLDILVDTVWALSYLTDGGNEQIQ</sequence>
<dbReference type="InterPro" id="IPR016024">
    <property type="entry name" value="ARM-type_fold"/>
</dbReference>
<accession>A0A7D9M3D7</accession>
<evidence type="ECO:0000313" key="5">
    <source>
        <dbReference type="Proteomes" id="UP001152795"/>
    </source>
</evidence>
<comment type="caution">
    <text evidence="4">The sequence shown here is derived from an EMBL/GenBank/DDBJ whole genome shotgun (WGS) entry which is preliminary data.</text>
</comment>
<dbReference type="EMBL" id="CACRXK020031209">
    <property type="protein sequence ID" value="CAB4042962.1"/>
    <property type="molecule type" value="Genomic_DNA"/>
</dbReference>
<evidence type="ECO:0000256" key="2">
    <source>
        <dbReference type="ARBA" id="ARBA00022448"/>
    </source>
</evidence>
<dbReference type="PANTHER" id="PTHR23316">
    <property type="entry name" value="IMPORTIN ALPHA"/>
    <property type="match status" value="1"/>
</dbReference>
<keyword evidence="2" id="KW-0813">Transport</keyword>
<dbReference type="InterPro" id="IPR000225">
    <property type="entry name" value="Armadillo"/>
</dbReference>
<reference evidence="4" key="1">
    <citation type="submission" date="2020-04" db="EMBL/GenBank/DDBJ databases">
        <authorList>
            <person name="Alioto T."/>
            <person name="Alioto T."/>
            <person name="Gomez Garrido J."/>
        </authorList>
    </citation>
    <scope>NUCLEOTIDE SEQUENCE</scope>
    <source>
        <strain evidence="4">A484AB</strain>
    </source>
</reference>